<gene>
    <name evidence="2" type="ORF">ACFS2C_09105</name>
</gene>
<accession>A0ABW5W9A4</accession>
<feature type="transmembrane region" description="Helical" evidence="1">
    <location>
        <begin position="169"/>
        <end position="191"/>
    </location>
</feature>
<sequence>MRLAGALALTRTEHTSRGVGLWYELDDADTPHSTALETRGMPSSSKLPEPEGWATRIDTKITVSLIVVLFFGCVCLLSGYGFVNIGKPIATKYALLFAALFFLSALFGFLTRVSRSHNAKGLSLGSHEGRPALIIRYSLAGFVVISLLIACMAAIFVCGLFDAVSAGNGVLAAVLGLIGAFFLSYFVQILLGQRRRGYLVLSDRGVLQRGMAFSSFLPWEAFGGVSAAYNGRPEVLVLAYQNARWTNARSAACGVSTSCRPVPMIEIDLIHFTVDANLMYHLIRFYVDNPAARAELGTQACLDRARAAAYL</sequence>
<dbReference type="Proteomes" id="UP001597478">
    <property type="component" value="Unassembled WGS sequence"/>
</dbReference>
<reference evidence="3" key="1">
    <citation type="journal article" date="2019" name="Int. J. Syst. Evol. Microbiol.">
        <title>The Global Catalogue of Microorganisms (GCM) 10K type strain sequencing project: providing services to taxonomists for standard genome sequencing and annotation.</title>
        <authorList>
            <consortium name="The Broad Institute Genomics Platform"/>
            <consortium name="The Broad Institute Genome Sequencing Center for Infectious Disease"/>
            <person name="Wu L."/>
            <person name="Ma J."/>
        </authorList>
    </citation>
    <scope>NUCLEOTIDE SEQUENCE [LARGE SCALE GENOMIC DNA]</scope>
    <source>
        <strain evidence="3">IBRC-M 10906</strain>
    </source>
</reference>
<dbReference type="RefSeq" id="WP_377392341.1">
    <property type="nucleotide sequence ID" value="NZ_JBHSAN010000029.1"/>
</dbReference>
<feature type="transmembrane region" description="Helical" evidence="1">
    <location>
        <begin position="93"/>
        <end position="113"/>
    </location>
</feature>
<proteinExistence type="predicted"/>
<dbReference type="EMBL" id="JBHUOF010000010">
    <property type="protein sequence ID" value="MFD2799550.1"/>
    <property type="molecule type" value="Genomic_DNA"/>
</dbReference>
<comment type="caution">
    <text evidence="2">The sequence shown here is derived from an EMBL/GenBank/DDBJ whole genome shotgun (WGS) entry which is preliminary data.</text>
</comment>
<keyword evidence="1" id="KW-0472">Membrane</keyword>
<protein>
    <submittedName>
        <fullName evidence="2">Uncharacterized protein</fullName>
    </submittedName>
</protein>
<name>A0ABW5W9A4_9PSEU</name>
<organism evidence="2 3">
    <name type="scientific">Prauserella oleivorans</name>
    <dbReference type="NCBI Taxonomy" id="1478153"/>
    <lineage>
        <taxon>Bacteria</taxon>
        <taxon>Bacillati</taxon>
        <taxon>Actinomycetota</taxon>
        <taxon>Actinomycetes</taxon>
        <taxon>Pseudonocardiales</taxon>
        <taxon>Pseudonocardiaceae</taxon>
        <taxon>Prauserella</taxon>
    </lineage>
</organism>
<evidence type="ECO:0000256" key="1">
    <source>
        <dbReference type="SAM" id="Phobius"/>
    </source>
</evidence>
<keyword evidence="1" id="KW-1133">Transmembrane helix</keyword>
<evidence type="ECO:0000313" key="3">
    <source>
        <dbReference type="Proteomes" id="UP001597478"/>
    </source>
</evidence>
<feature type="transmembrane region" description="Helical" evidence="1">
    <location>
        <begin position="134"/>
        <end position="157"/>
    </location>
</feature>
<evidence type="ECO:0000313" key="2">
    <source>
        <dbReference type="EMBL" id="MFD2799550.1"/>
    </source>
</evidence>
<keyword evidence="1" id="KW-0812">Transmembrane</keyword>
<keyword evidence="3" id="KW-1185">Reference proteome</keyword>
<feature type="transmembrane region" description="Helical" evidence="1">
    <location>
        <begin position="61"/>
        <end position="81"/>
    </location>
</feature>